<dbReference type="SUPFAM" id="SSF55124">
    <property type="entry name" value="Nitrite/Sulfite reductase N-terminal domain-like"/>
    <property type="match status" value="2"/>
</dbReference>
<dbReference type="Gene3D" id="3.90.480.20">
    <property type="match status" value="1"/>
</dbReference>
<dbReference type="InterPro" id="IPR006067">
    <property type="entry name" value="NO2/SO3_Rdtase_4Fe4S_dom"/>
</dbReference>
<keyword evidence="3" id="KW-0349">Heme</keyword>
<dbReference type="Pfam" id="PF01077">
    <property type="entry name" value="NIR_SIR"/>
    <property type="match status" value="2"/>
</dbReference>
<keyword evidence="5 10" id="KW-0560">Oxidoreductase</keyword>
<dbReference type="InterPro" id="IPR005117">
    <property type="entry name" value="NiRdtase/SiRdtase_haem-b_fer"/>
</dbReference>
<protein>
    <submittedName>
        <fullName evidence="10">Ferredoxin--nitrite reductase</fullName>
        <ecNumber evidence="10">1.7.7.1</ecNumber>
    </submittedName>
</protein>
<feature type="domain" description="Nitrite/sulphite reductase 4Fe-4S" evidence="8">
    <location>
        <begin position="386"/>
        <end position="508"/>
    </location>
</feature>
<dbReference type="InterPro" id="IPR036136">
    <property type="entry name" value="Nit/Sulf_reduc_fer-like_dom_sf"/>
</dbReference>
<evidence type="ECO:0000256" key="1">
    <source>
        <dbReference type="ARBA" id="ARBA00010429"/>
    </source>
</evidence>
<comment type="similarity">
    <text evidence="1">Belongs to the nitrite and sulfite reductase 4Fe-4S domain family.</text>
</comment>
<organism evidence="10">
    <name type="scientific">hydrothermal vent metagenome</name>
    <dbReference type="NCBI Taxonomy" id="652676"/>
    <lineage>
        <taxon>unclassified sequences</taxon>
        <taxon>metagenomes</taxon>
        <taxon>ecological metagenomes</taxon>
    </lineage>
</organism>
<feature type="domain" description="Nitrite/Sulfite reductase ferredoxin-like" evidence="9">
    <location>
        <begin position="63"/>
        <end position="125"/>
    </location>
</feature>
<evidence type="ECO:0000259" key="8">
    <source>
        <dbReference type="Pfam" id="PF01077"/>
    </source>
</evidence>
<evidence type="ECO:0000256" key="6">
    <source>
        <dbReference type="ARBA" id="ARBA00023004"/>
    </source>
</evidence>
<evidence type="ECO:0000259" key="9">
    <source>
        <dbReference type="Pfam" id="PF03460"/>
    </source>
</evidence>
<dbReference type="EMBL" id="FPHI01000030">
    <property type="protein sequence ID" value="SFV67147.1"/>
    <property type="molecule type" value="Genomic_DNA"/>
</dbReference>
<dbReference type="InterPro" id="IPR051329">
    <property type="entry name" value="NIR_SIR_4Fe-4S"/>
</dbReference>
<evidence type="ECO:0000256" key="3">
    <source>
        <dbReference type="ARBA" id="ARBA00022617"/>
    </source>
</evidence>
<accession>A0A1W1CN73</accession>
<name>A0A1W1CN73_9ZZZZ</name>
<proteinExistence type="inferred from homology"/>
<dbReference type="Gene3D" id="3.30.413.10">
    <property type="entry name" value="Sulfite Reductase Hemoprotein, domain 1"/>
    <property type="match status" value="2"/>
</dbReference>
<keyword evidence="4" id="KW-0479">Metal-binding</keyword>
<dbReference type="PANTHER" id="PTHR32439:SF0">
    <property type="entry name" value="FERREDOXIN--NITRITE REDUCTASE, CHLOROPLASTIC"/>
    <property type="match status" value="1"/>
</dbReference>
<gene>
    <name evidence="10" type="ORF">MNB_SV-3-1207</name>
</gene>
<keyword evidence="7" id="KW-0411">Iron-sulfur</keyword>
<dbReference type="PANTHER" id="PTHR32439">
    <property type="entry name" value="FERREDOXIN--NITRITE REDUCTASE, CHLOROPLASTIC"/>
    <property type="match status" value="1"/>
</dbReference>
<evidence type="ECO:0000313" key="10">
    <source>
        <dbReference type="EMBL" id="SFV67147.1"/>
    </source>
</evidence>
<dbReference type="EC" id="1.7.7.1" evidence="10"/>
<dbReference type="GO" id="GO:0048307">
    <property type="term" value="F:ferredoxin-nitrite reductase activity"/>
    <property type="evidence" value="ECO:0007669"/>
    <property type="project" value="UniProtKB-EC"/>
</dbReference>
<dbReference type="InterPro" id="IPR045854">
    <property type="entry name" value="NO2/SO3_Rdtase_4Fe4S_sf"/>
</dbReference>
<dbReference type="GO" id="GO:0051539">
    <property type="term" value="F:4 iron, 4 sulfur cluster binding"/>
    <property type="evidence" value="ECO:0007669"/>
    <property type="project" value="UniProtKB-KW"/>
</dbReference>
<evidence type="ECO:0000256" key="5">
    <source>
        <dbReference type="ARBA" id="ARBA00023002"/>
    </source>
</evidence>
<evidence type="ECO:0000256" key="4">
    <source>
        <dbReference type="ARBA" id="ARBA00022723"/>
    </source>
</evidence>
<dbReference type="AlphaFoldDB" id="A0A1W1CN73"/>
<feature type="domain" description="Nitrite/Sulfite reductase ferredoxin-like" evidence="9">
    <location>
        <begin position="309"/>
        <end position="367"/>
    </location>
</feature>
<evidence type="ECO:0000256" key="2">
    <source>
        <dbReference type="ARBA" id="ARBA00022485"/>
    </source>
</evidence>
<evidence type="ECO:0000256" key="7">
    <source>
        <dbReference type="ARBA" id="ARBA00023014"/>
    </source>
</evidence>
<sequence>MTILEKALEARNKKVNKVEITKALKSPMDVYAQLEQIAAAGYEGLAKEDSSYFLKCFGLFDKGEDFMLRVRVPAGQLSYEQALRIGEVAKKYANDSIDISTRMQIVLRYIKIENIATVLKELKEVGLTTFQTAADNTRNTVADPLDGIAYDSVIETKPIIDLLEKNVIHNPEWVSTLPRKFNTGILGSLSNSCNIFGHDCCFVLAQRDGIFGFNVYLGARVGVQAKDADVFVTSDEVPAFYEALLNVFKKYGYRDNRNKNRLHFLLQDVGMSHFINAVKKEANAQFTSAGITMVQSQNIALGTNKVLGRNGKFNYKMIVPSGIFSGTDLMAVAQSANTYGEGNIRLTYDQNLYIVNIPTENLSDLEASDIVSNYAKFNNLYFQDMIACAGTHTCSFGVIPNKPDAIEMAHYLNSEVAIENASVRMNWSACPKGCGVHGIADIGFEGCKAKDSEGNRVDGVHIFIGGKITREAVEAHTLHKALPISEAKHHVKYLLKTYAKHKLRGETYEAFDDRFLSCNYSFQALSFFTKINYVLNEKLHVGITLELDAQPKSSKREEYELFTFGLKLFKLLTGEKRFESVIGLEATKVRPRKIKRDEITKLNPKVPAKLSEIIYNMTHENKSERAAVFSELLVALKEI</sequence>
<dbReference type="Pfam" id="PF03460">
    <property type="entry name" value="NIR_SIR_ferr"/>
    <property type="match status" value="2"/>
</dbReference>
<dbReference type="SUPFAM" id="SSF56014">
    <property type="entry name" value="Nitrite and sulphite reductase 4Fe-4S domain-like"/>
    <property type="match status" value="2"/>
</dbReference>
<feature type="domain" description="Nitrite/sulphite reductase 4Fe-4S" evidence="8">
    <location>
        <begin position="134"/>
        <end position="284"/>
    </location>
</feature>
<keyword evidence="6" id="KW-0408">Iron</keyword>
<keyword evidence="2" id="KW-0004">4Fe-4S</keyword>
<dbReference type="GO" id="GO:0046872">
    <property type="term" value="F:metal ion binding"/>
    <property type="evidence" value="ECO:0007669"/>
    <property type="project" value="UniProtKB-KW"/>
</dbReference>
<dbReference type="GO" id="GO:0020037">
    <property type="term" value="F:heme binding"/>
    <property type="evidence" value="ECO:0007669"/>
    <property type="project" value="InterPro"/>
</dbReference>
<reference evidence="10" key="1">
    <citation type="submission" date="2016-10" db="EMBL/GenBank/DDBJ databases">
        <authorList>
            <person name="de Groot N.N."/>
        </authorList>
    </citation>
    <scope>NUCLEOTIDE SEQUENCE</scope>
</reference>